<dbReference type="AlphaFoldDB" id="A0A9P7KGB0"/>
<sequence>MPNPALPSNGAKEPSSAAVLDDDASAHAPSPAPPTFDMPNLPPHAAEKPVLISSMTKATLTRV</sequence>
<reference evidence="2" key="2">
    <citation type="submission" date="2021-10" db="EMBL/GenBank/DDBJ databases">
        <title>Phylogenomics reveals ancestral predisposition of the termite-cultivated fungus Termitomyces towards a domesticated lifestyle.</title>
        <authorList>
            <person name="Auxier B."/>
            <person name="Grum-Grzhimaylo A."/>
            <person name="Cardenas M.E."/>
            <person name="Lodge J.D."/>
            <person name="Laessoe T."/>
            <person name="Pedersen O."/>
            <person name="Smith M.E."/>
            <person name="Kuyper T.W."/>
            <person name="Franco-Molano E.A."/>
            <person name="Baroni T.J."/>
            <person name="Aanen D.K."/>
        </authorList>
    </citation>
    <scope>NUCLEOTIDE SEQUENCE</scope>
    <source>
        <strain evidence="2">D49</strain>
    </source>
</reference>
<comment type="caution">
    <text evidence="2">The sequence shown here is derived from an EMBL/GenBank/DDBJ whole genome shotgun (WGS) entry which is preliminary data.</text>
</comment>
<dbReference type="Proteomes" id="UP000717328">
    <property type="component" value="Unassembled WGS sequence"/>
</dbReference>
<organism evidence="2 3">
    <name type="scientific">Sphagnurus paluster</name>
    <dbReference type="NCBI Taxonomy" id="117069"/>
    <lineage>
        <taxon>Eukaryota</taxon>
        <taxon>Fungi</taxon>
        <taxon>Dikarya</taxon>
        <taxon>Basidiomycota</taxon>
        <taxon>Agaricomycotina</taxon>
        <taxon>Agaricomycetes</taxon>
        <taxon>Agaricomycetidae</taxon>
        <taxon>Agaricales</taxon>
        <taxon>Tricholomatineae</taxon>
        <taxon>Lyophyllaceae</taxon>
        <taxon>Sphagnurus</taxon>
    </lineage>
</organism>
<feature type="compositionally biased region" description="Polar residues" evidence="1">
    <location>
        <begin position="53"/>
        <end position="63"/>
    </location>
</feature>
<accession>A0A9P7KGB0</accession>
<dbReference type="EMBL" id="JABCKI010001123">
    <property type="protein sequence ID" value="KAG5649348.1"/>
    <property type="molecule type" value="Genomic_DNA"/>
</dbReference>
<keyword evidence="3" id="KW-1185">Reference proteome</keyword>
<protein>
    <submittedName>
        <fullName evidence="2">Uncharacterized protein</fullName>
    </submittedName>
</protein>
<proteinExistence type="predicted"/>
<gene>
    <name evidence="2" type="ORF">H0H81_004400</name>
</gene>
<evidence type="ECO:0000313" key="2">
    <source>
        <dbReference type="EMBL" id="KAG5649348.1"/>
    </source>
</evidence>
<evidence type="ECO:0000313" key="3">
    <source>
        <dbReference type="Proteomes" id="UP000717328"/>
    </source>
</evidence>
<feature type="compositionally biased region" description="Pro residues" evidence="1">
    <location>
        <begin position="30"/>
        <end position="42"/>
    </location>
</feature>
<feature type="region of interest" description="Disordered" evidence="1">
    <location>
        <begin position="1"/>
        <end position="63"/>
    </location>
</feature>
<name>A0A9P7KGB0_9AGAR</name>
<reference evidence="2" key="1">
    <citation type="submission" date="2021-02" db="EMBL/GenBank/DDBJ databases">
        <authorList>
            <person name="Nieuwenhuis M."/>
            <person name="Van De Peppel L.J.J."/>
        </authorList>
    </citation>
    <scope>NUCLEOTIDE SEQUENCE</scope>
    <source>
        <strain evidence="2">D49</strain>
    </source>
</reference>
<evidence type="ECO:0000256" key="1">
    <source>
        <dbReference type="SAM" id="MobiDB-lite"/>
    </source>
</evidence>